<evidence type="ECO:0000313" key="2">
    <source>
        <dbReference type="EMBL" id="CAB4548820.1"/>
    </source>
</evidence>
<gene>
    <name evidence="2" type="ORF">UFOPK1503_00879</name>
</gene>
<proteinExistence type="predicted"/>
<dbReference type="EMBL" id="CAEZST010000014">
    <property type="protein sequence ID" value="CAB4548820.1"/>
    <property type="molecule type" value="Genomic_DNA"/>
</dbReference>
<name>A0A6J6CBM0_9ZZZZ</name>
<organism evidence="2">
    <name type="scientific">freshwater metagenome</name>
    <dbReference type="NCBI Taxonomy" id="449393"/>
    <lineage>
        <taxon>unclassified sequences</taxon>
        <taxon>metagenomes</taxon>
        <taxon>ecological metagenomes</taxon>
    </lineage>
</organism>
<feature type="transmembrane region" description="Helical" evidence="1">
    <location>
        <begin position="66"/>
        <end position="87"/>
    </location>
</feature>
<reference evidence="2" key="1">
    <citation type="submission" date="2020-05" db="EMBL/GenBank/DDBJ databases">
        <authorList>
            <person name="Chiriac C."/>
            <person name="Salcher M."/>
            <person name="Ghai R."/>
            <person name="Kavagutti S V."/>
        </authorList>
    </citation>
    <scope>NUCLEOTIDE SEQUENCE</scope>
</reference>
<keyword evidence="1" id="KW-0812">Transmembrane</keyword>
<protein>
    <submittedName>
        <fullName evidence="2">Unannotated protein</fullName>
    </submittedName>
</protein>
<accession>A0A6J6CBM0</accession>
<keyword evidence="1" id="KW-1133">Transmembrane helix</keyword>
<sequence length="99" mass="10667">MEKRKLSSALWVSLVSTGFLFVLEFYSSGGYPLGIPWGVFLFLAAMSFVATSSAIEGFSRKPKNGFVWLGSTLVGLFAIAAWATLFVDQLPCFLGGKGC</sequence>
<feature type="transmembrane region" description="Helical" evidence="1">
    <location>
        <begin position="9"/>
        <end position="28"/>
    </location>
</feature>
<feature type="transmembrane region" description="Helical" evidence="1">
    <location>
        <begin position="34"/>
        <end position="54"/>
    </location>
</feature>
<evidence type="ECO:0000256" key="1">
    <source>
        <dbReference type="SAM" id="Phobius"/>
    </source>
</evidence>
<keyword evidence="1" id="KW-0472">Membrane</keyword>
<dbReference type="AlphaFoldDB" id="A0A6J6CBM0"/>